<dbReference type="EMBL" id="CAIF01000220">
    <property type="protein sequence ID" value="CCH45995.1"/>
    <property type="molecule type" value="Genomic_DNA"/>
</dbReference>
<comment type="caution">
    <text evidence="3">The sequence shown here is derived from an EMBL/GenBank/DDBJ whole genome shotgun (WGS) entry which is preliminary data.</text>
</comment>
<gene>
    <name evidence="3" type="ORF">BN7_5582</name>
</gene>
<protein>
    <submittedName>
        <fullName evidence="3">Secreted protein</fullName>
    </submittedName>
</protein>
<evidence type="ECO:0000313" key="4">
    <source>
        <dbReference type="Proteomes" id="UP000009328"/>
    </source>
</evidence>
<keyword evidence="4" id="KW-1185">Reference proteome</keyword>
<name>K0KL74_WICCF</name>
<evidence type="ECO:0000313" key="3">
    <source>
        <dbReference type="EMBL" id="CCH45995.1"/>
    </source>
</evidence>
<dbReference type="Proteomes" id="UP000009328">
    <property type="component" value="Unassembled WGS sequence"/>
</dbReference>
<reference evidence="3 4" key="1">
    <citation type="journal article" date="2012" name="Eukaryot. Cell">
        <title>Draft genome sequence of Wickerhamomyces ciferrii NRRL Y-1031 F-60-10.</title>
        <authorList>
            <person name="Schneider J."/>
            <person name="Andrea H."/>
            <person name="Blom J."/>
            <person name="Jaenicke S."/>
            <person name="Ruckert C."/>
            <person name="Schorsch C."/>
            <person name="Szczepanowski R."/>
            <person name="Farwick M."/>
            <person name="Goesmann A."/>
            <person name="Puhler A."/>
            <person name="Schaffer S."/>
            <person name="Tauch A."/>
            <person name="Kohler T."/>
            <person name="Brinkrolf K."/>
        </authorList>
    </citation>
    <scope>NUCLEOTIDE SEQUENCE [LARGE SCALE GENOMIC DNA]</scope>
    <source>
        <strain evidence="4">ATCC 14091 / BCRC 22168 / CBS 111 / JCM 3599 / NBRC 0793 / NRRL Y-1031 F-60-10</strain>
    </source>
</reference>
<evidence type="ECO:0000256" key="1">
    <source>
        <dbReference type="SAM" id="Coils"/>
    </source>
</evidence>
<sequence>MWAHFLVVLLLTRCLFGFSLNPSDPRSVTARVFDSQLSDLYEFIGDDEGFDFLKEDTKILDPGANEYQESELKLLLQKYDDPVVRQELNELSFESLEQQLEDLNDKLEALYQKLYNFATILVTLSDEDILDMADKLDQNPDYYEKVMSNDIDALSLFENWEPRKSYEDDYQVTISSLDSNYKEVSGVFIDENGKKYWDPDADYELF</sequence>
<dbReference type="InParanoid" id="K0KL74"/>
<dbReference type="AlphaFoldDB" id="K0KL74"/>
<dbReference type="HOGENOM" id="CLU_1332849_0_0_1"/>
<evidence type="ECO:0000256" key="2">
    <source>
        <dbReference type="SAM" id="SignalP"/>
    </source>
</evidence>
<proteinExistence type="predicted"/>
<accession>K0KL74</accession>
<feature type="chain" id="PRO_5003837716" evidence="2">
    <location>
        <begin position="18"/>
        <end position="206"/>
    </location>
</feature>
<keyword evidence="1" id="KW-0175">Coiled coil</keyword>
<keyword evidence="2" id="KW-0732">Signal</keyword>
<organism evidence="3 4">
    <name type="scientific">Wickerhamomyces ciferrii (strain ATCC 14091 / BCRC 22168 / CBS 111 / JCM 3599 / NBRC 0793 / NRRL Y-1031 F-60-10)</name>
    <name type="common">Yeast</name>
    <name type="synonym">Pichia ciferrii</name>
    <dbReference type="NCBI Taxonomy" id="1206466"/>
    <lineage>
        <taxon>Eukaryota</taxon>
        <taxon>Fungi</taxon>
        <taxon>Dikarya</taxon>
        <taxon>Ascomycota</taxon>
        <taxon>Saccharomycotina</taxon>
        <taxon>Saccharomycetes</taxon>
        <taxon>Phaffomycetales</taxon>
        <taxon>Wickerhamomycetaceae</taxon>
        <taxon>Wickerhamomyces</taxon>
    </lineage>
</organism>
<feature type="coiled-coil region" evidence="1">
    <location>
        <begin position="86"/>
        <end position="113"/>
    </location>
</feature>
<feature type="signal peptide" evidence="2">
    <location>
        <begin position="1"/>
        <end position="17"/>
    </location>
</feature>